<gene>
    <name evidence="1" type="ORF">EVAR_20415_1</name>
</gene>
<evidence type="ECO:0000313" key="2">
    <source>
        <dbReference type="Proteomes" id="UP000299102"/>
    </source>
</evidence>
<dbReference type="EMBL" id="BGZK01000102">
    <property type="protein sequence ID" value="GBP18884.1"/>
    <property type="molecule type" value="Genomic_DNA"/>
</dbReference>
<keyword evidence="2" id="KW-1185">Reference proteome</keyword>
<organism evidence="1 2">
    <name type="scientific">Eumeta variegata</name>
    <name type="common">Bagworm moth</name>
    <name type="synonym">Eumeta japonica</name>
    <dbReference type="NCBI Taxonomy" id="151549"/>
    <lineage>
        <taxon>Eukaryota</taxon>
        <taxon>Metazoa</taxon>
        <taxon>Ecdysozoa</taxon>
        <taxon>Arthropoda</taxon>
        <taxon>Hexapoda</taxon>
        <taxon>Insecta</taxon>
        <taxon>Pterygota</taxon>
        <taxon>Neoptera</taxon>
        <taxon>Endopterygota</taxon>
        <taxon>Lepidoptera</taxon>
        <taxon>Glossata</taxon>
        <taxon>Ditrysia</taxon>
        <taxon>Tineoidea</taxon>
        <taxon>Psychidae</taxon>
        <taxon>Oiketicinae</taxon>
        <taxon>Eumeta</taxon>
    </lineage>
</organism>
<comment type="caution">
    <text evidence="1">The sequence shown here is derived from an EMBL/GenBank/DDBJ whole genome shotgun (WGS) entry which is preliminary data.</text>
</comment>
<dbReference type="Proteomes" id="UP000299102">
    <property type="component" value="Unassembled WGS sequence"/>
</dbReference>
<proteinExistence type="predicted"/>
<name>A0A4C1TYI2_EUMVA</name>
<dbReference type="AlphaFoldDB" id="A0A4C1TYI2"/>
<evidence type="ECO:0000313" key="1">
    <source>
        <dbReference type="EMBL" id="GBP18884.1"/>
    </source>
</evidence>
<sequence length="94" mass="10955">MARRMQTRAPAAAAPAPAAALTEPKLILYIYINHLLLRNTPLLLVHIEGWDDKHYTLAQFRSRTAEDHRQRCDDNLDRQLNAFFEARNEWINLT</sequence>
<accession>A0A4C1TYI2</accession>
<reference evidence="1 2" key="1">
    <citation type="journal article" date="2019" name="Commun. Biol.">
        <title>The bagworm genome reveals a unique fibroin gene that provides high tensile strength.</title>
        <authorList>
            <person name="Kono N."/>
            <person name="Nakamura H."/>
            <person name="Ohtoshi R."/>
            <person name="Tomita M."/>
            <person name="Numata K."/>
            <person name="Arakawa K."/>
        </authorList>
    </citation>
    <scope>NUCLEOTIDE SEQUENCE [LARGE SCALE GENOMIC DNA]</scope>
</reference>
<protein>
    <submittedName>
        <fullName evidence="1">Uncharacterized protein</fullName>
    </submittedName>
</protein>